<evidence type="ECO:0000313" key="2">
    <source>
        <dbReference type="Proteomes" id="UP000289792"/>
    </source>
</evidence>
<dbReference type="Proteomes" id="UP000289792">
    <property type="component" value="Unassembled WGS sequence"/>
</dbReference>
<keyword evidence="2" id="KW-1185">Reference proteome</keyword>
<dbReference type="AlphaFoldDB" id="A0A4Q0XKZ5"/>
<gene>
    <name evidence="1" type="ORF">ESZ48_04060</name>
</gene>
<evidence type="ECO:0000313" key="1">
    <source>
        <dbReference type="EMBL" id="RXJ52872.1"/>
    </source>
</evidence>
<sequence length="107" mass="12962">MIVFQRNVIEEFDDLVFSLYTQDYFYSLMAAEVYVDKIIDFIKTKIVTFPSKKSPKMLQTYGSRYIFYKANKRTTWFIFFENYNQNYLITKIINNHIGDSKYLNEDI</sequence>
<comment type="caution">
    <text evidence="1">The sequence shown here is derived from an EMBL/GenBank/DDBJ whole genome shotgun (WGS) entry which is preliminary data.</text>
</comment>
<name>A0A4Q0XKZ5_9FLAO</name>
<dbReference type="EMBL" id="SDDZ01000001">
    <property type="protein sequence ID" value="RXJ52872.1"/>
    <property type="molecule type" value="Genomic_DNA"/>
</dbReference>
<reference evidence="1 2" key="1">
    <citation type="submission" date="2019-01" db="EMBL/GenBank/DDBJ databases">
        <title>Genome sequence of the Antarctic species Gelidibacter gilvus ACAM 158(T).</title>
        <authorList>
            <person name="Bowman J.P."/>
        </authorList>
    </citation>
    <scope>NUCLEOTIDE SEQUENCE [LARGE SCALE GENOMIC DNA]</scope>
    <source>
        <strain evidence="1 2">IC158</strain>
    </source>
</reference>
<protein>
    <recommendedName>
        <fullName evidence="3">Type II toxin-antitoxin system RelE/ParE family toxin</fullName>
    </recommendedName>
</protein>
<organism evidence="1 2">
    <name type="scientific">Gelidibacter gilvus</name>
    <dbReference type="NCBI Taxonomy" id="59602"/>
    <lineage>
        <taxon>Bacteria</taxon>
        <taxon>Pseudomonadati</taxon>
        <taxon>Bacteroidota</taxon>
        <taxon>Flavobacteriia</taxon>
        <taxon>Flavobacteriales</taxon>
        <taxon>Flavobacteriaceae</taxon>
        <taxon>Gelidibacter</taxon>
    </lineage>
</organism>
<dbReference type="RefSeq" id="WP_129016006.1">
    <property type="nucleotide sequence ID" value="NZ_SDDZ01000001.1"/>
</dbReference>
<evidence type="ECO:0008006" key="3">
    <source>
        <dbReference type="Google" id="ProtNLM"/>
    </source>
</evidence>
<dbReference type="OrthoDB" id="771059at2"/>
<proteinExistence type="predicted"/>
<accession>A0A4Q0XKZ5</accession>